<accession>A0A2Z3GCS2</accession>
<organism evidence="2 3">
    <name type="scientific">Hymenobacter nivis</name>
    <dbReference type="NCBI Taxonomy" id="1850093"/>
    <lineage>
        <taxon>Bacteria</taxon>
        <taxon>Pseudomonadati</taxon>
        <taxon>Bacteroidota</taxon>
        <taxon>Cytophagia</taxon>
        <taxon>Cytophagales</taxon>
        <taxon>Hymenobacteraceae</taxon>
        <taxon>Hymenobacter</taxon>
    </lineage>
</organism>
<name>A0A2Z3GCS2_9BACT</name>
<evidence type="ECO:0000313" key="2">
    <source>
        <dbReference type="EMBL" id="AWM31349.1"/>
    </source>
</evidence>
<proteinExistence type="predicted"/>
<evidence type="ECO:0000313" key="3">
    <source>
        <dbReference type="Proteomes" id="UP000245999"/>
    </source>
</evidence>
<dbReference type="Pfam" id="PF04466">
    <property type="entry name" value="Terminase_3"/>
    <property type="match status" value="1"/>
</dbReference>
<dbReference type="RefSeq" id="WP_109651729.1">
    <property type="nucleotide sequence ID" value="NZ_CP029145.1"/>
</dbReference>
<feature type="domain" description="Phage terminase large subunit N-terminal" evidence="1">
    <location>
        <begin position="26"/>
        <end position="222"/>
    </location>
</feature>
<dbReference type="Proteomes" id="UP000245999">
    <property type="component" value="Chromosome"/>
</dbReference>
<dbReference type="KEGG" id="hnv:DDQ68_00240"/>
<dbReference type="InterPro" id="IPR035412">
    <property type="entry name" value="Terminase_L_N"/>
</dbReference>
<evidence type="ECO:0000259" key="1">
    <source>
        <dbReference type="Pfam" id="PF04466"/>
    </source>
</evidence>
<gene>
    <name evidence="2" type="ORF">DDQ68_00240</name>
</gene>
<dbReference type="EMBL" id="CP029145">
    <property type="protein sequence ID" value="AWM31349.1"/>
    <property type="molecule type" value="Genomic_DNA"/>
</dbReference>
<dbReference type="Gene3D" id="3.40.50.300">
    <property type="entry name" value="P-loop containing nucleotide triphosphate hydrolases"/>
    <property type="match status" value="1"/>
</dbReference>
<dbReference type="InterPro" id="IPR027417">
    <property type="entry name" value="P-loop_NTPase"/>
</dbReference>
<protein>
    <recommendedName>
        <fullName evidence="1">Phage terminase large subunit N-terminal domain-containing protein</fullName>
    </recommendedName>
</protein>
<keyword evidence="3" id="KW-1185">Reference proteome</keyword>
<dbReference type="OrthoDB" id="924847at2"/>
<reference evidence="3" key="1">
    <citation type="submission" date="2018-04" db="EMBL/GenBank/DDBJ databases">
        <title>Complete genome of Antarctic heterotrophic bacterium Hymenobacter nivis.</title>
        <authorList>
            <person name="Terashima M."/>
        </authorList>
    </citation>
    <scope>NUCLEOTIDE SEQUENCE [LARGE SCALE GENOMIC DNA]</scope>
    <source>
        <strain evidence="3">NBRC 111535</strain>
    </source>
</reference>
<dbReference type="AlphaFoldDB" id="A0A2Z3GCS2"/>
<sequence>MPDINFQPSWKQHTAWLALEDGTTEEVCFGGAAGGGKSYLGVAWKLYRRLRYPGSRGLTGRTVLKDLKESTLITYFSVLAKWGLVAGRDFTFNAQDFRLDFPNGSREVFRDLGWSPSDPDYQRLGSSEFTDAWIEEAGDGVPEKAADILKSRIRWMLPEFGLVPKLLITCNPGYNWVRTKYFFDDEDNPVRLKPSQCVIRALVTDNPDKAFVALYKKSLEGLSNDYDRQRLLEGDWNATEKTGGEFYSSFDTQRHTGDYASTYEAGVALHLTFDFNTSPYVTGLAWQVRGKECTQVAEVTLGTPLNNTMACAQGLVRRFPAHAAEVFVYGDPAGRAADTRSEKGQNDFTILLGVFQKAGWQCTQRVAASAPSVSMRGLWIDKILSEEVGGIGLRFDKACRNTIQDYQKVLKAADGTKNKKRVKDPKTGVSYEPYAHCTDAVDYMLCRLFSEDYQRFQRPNAAPLPALIMPQRANNSY</sequence>